<protein>
    <submittedName>
        <fullName evidence="1">Uncharacterized protein</fullName>
    </submittedName>
</protein>
<proteinExistence type="predicted"/>
<dbReference type="EMBL" id="VUNN01000023">
    <property type="protein sequence ID" value="MSU07019.1"/>
    <property type="molecule type" value="Genomic_DNA"/>
</dbReference>
<sequence>MSKTGEGIERIRKANEIASTIPLFTLQGAFYLSELKGIDKLIMKLMKNVLTKQITDKGTLNEDDRDMLKLLNEGGDRVDSSNLNDILKYIKDNRI</sequence>
<dbReference type="AlphaFoldDB" id="A0A7X2PDS4"/>
<gene>
    <name evidence="1" type="ORF">FYJ80_09600</name>
</gene>
<keyword evidence="2" id="KW-1185">Reference proteome</keyword>
<accession>A0A7X2PDS4</accession>
<organism evidence="1 2">
    <name type="scientific">Bullifex porci</name>
    <dbReference type="NCBI Taxonomy" id="2606638"/>
    <lineage>
        <taxon>Bacteria</taxon>
        <taxon>Pseudomonadati</taxon>
        <taxon>Spirochaetota</taxon>
        <taxon>Spirochaetia</taxon>
        <taxon>Spirochaetales</taxon>
        <taxon>Spirochaetaceae</taxon>
        <taxon>Bullifex</taxon>
    </lineage>
</organism>
<evidence type="ECO:0000313" key="1">
    <source>
        <dbReference type="EMBL" id="MSU07019.1"/>
    </source>
</evidence>
<evidence type="ECO:0000313" key="2">
    <source>
        <dbReference type="Proteomes" id="UP000460549"/>
    </source>
</evidence>
<name>A0A7X2PDS4_9SPIO</name>
<dbReference type="RefSeq" id="WP_154426370.1">
    <property type="nucleotide sequence ID" value="NZ_VUNN01000023.1"/>
</dbReference>
<comment type="caution">
    <text evidence="1">The sequence shown here is derived from an EMBL/GenBank/DDBJ whole genome shotgun (WGS) entry which is preliminary data.</text>
</comment>
<dbReference type="Proteomes" id="UP000460549">
    <property type="component" value="Unassembled WGS sequence"/>
</dbReference>
<reference evidence="1 2" key="1">
    <citation type="submission" date="2019-08" db="EMBL/GenBank/DDBJ databases">
        <title>In-depth cultivation of the pig gut microbiome towards novel bacterial diversity and tailored functional studies.</title>
        <authorList>
            <person name="Wylensek D."/>
            <person name="Hitch T.C.A."/>
            <person name="Clavel T."/>
        </authorList>
    </citation>
    <scope>NUCLEOTIDE SEQUENCE [LARGE SCALE GENOMIC DNA]</scope>
    <source>
        <strain evidence="1 2">NM-380-WT-3C1</strain>
    </source>
</reference>